<dbReference type="GO" id="GO:0009380">
    <property type="term" value="C:excinuclease repair complex"/>
    <property type="evidence" value="ECO:0007669"/>
    <property type="project" value="InterPro"/>
</dbReference>
<dbReference type="Gene3D" id="3.40.50.300">
    <property type="entry name" value="P-loop containing nucleotide triphosphate hydrolases"/>
    <property type="match status" value="3"/>
</dbReference>
<evidence type="ECO:0000256" key="12">
    <source>
        <dbReference type="RuleBase" id="RU003587"/>
    </source>
</evidence>
<gene>
    <name evidence="17" type="ORF">A6A03_09365</name>
</gene>
<dbReference type="PANTHER" id="PTHR24029:SF0">
    <property type="entry name" value="UVRABC SYSTEM PROTEIN B"/>
    <property type="match status" value="1"/>
</dbReference>
<feature type="domain" description="UVR" evidence="14">
    <location>
        <begin position="624"/>
        <end position="658"/>
    </location>
</feature>
<evidence type="ECO:0000259" key="16">
    <source>
        <dbReference type="PROSITE" id="PS51194"/>
    </source>
</evidence>
<comment type="subunit">
    <text evidence="10 12">Forms a heterotetramer with UvrA during the search for lesions. Interacts with UvrC in an incision complex.</text>
</comment>
<dbReference type="Proteomes" id="UP000078287">
    <property type="component" value="Unassembled WGS sequence"/>
</dbReference>
<dbReference type="InterPro" id="IPR041471">
    <property type="entry name" value="UvrB_inter"/>
</dbReference>
<dbReference type="InterPro" id="IPR001650">
    <property type="entry name" value="Helicase_C-like"/>
</dbReference>
<evidence type="ECO:0000256" key="4">
    <source>
        <dbReference type="ARBA" id="ARBA00022741"/>
    </source>
</evidence>
<dbReference type="Pfam" id="PF12344">
    <property type="entry name" value="UvrB"/>
    <property type="match status" value="1"/>
</dbReference>
<proteinExistence type="inferred from homology"/>
<dbReference type="RefSeq" id="WP_066783480.1">
    <property type="nucleotide sequence ID" value="NZ_LWQS01000034.1"/>
</dbReference>
<dbReference type="InterPro" id="IPR027417">
    <property type="entry name" value="P-loop_NTPase"/>
</dbReference>
<dbReference type="GO" id="GO:0005524">
    <property type="term" value="F:ATP binding"/>
    <property type="evidence" value="ECO:0007669"/>
    <property type="project" value="UniProtKB-KW"/>
</dbReference>
<evidence type="ECO:0000256" key="11">
    <source>
        <dbReference type="ARBA" id="ARBA00029504"/>
    </source>
</evidence>
<name>A0A178MH14_9CHLR</name>
<keyword evidence="7" id="KW-0067">ATP-binding</keyword>
<comment type="similarity">
    <text evidence="2 12">Belongs to the UvrB family.</text>
</comment>
<dbReference type="SUPFAM" id="SSF46600">
    <property type="entry name" value="C-terminal UvrC-binding domain of UvrB"/>
    <property type="match status" value="1"/>
</dbReference>
<feature type="non-terminal residue" evidence="17">
    <location>
        <position position="658"/>
    </location>
</feature>
<dbReference type="Pfam" id="PF02151">
    <property type="entry name" value="UVR"/>
    <property type="match status" value="1"/>
</dbReference>
<dbReference type="HAMAP" id="MF_00204">
    <property type="entry name" value="UvrB"/>
    <property type="match status" value="1"/>
</dbReference>
<dbReference type="GO" id="GO:0004518">
    <property type="term" value="F:nuclease activity"/>
    <property type="evidence" value="ECO:0007669"/>
    <property type="project" value="UniProtKB-KW"/>
</dbReference>
<keyword evidence="5 12" id="KW-0227">DNA damage</keyword>
<evidence type="ECO:0000256" key="9">
    <source>
        <dbReference type="ARBA" id="ARBA00023204"/>
    </source>
</evidence>
<organism evidence="17 18">
    <name type="scientific">Chloroflexus islandicus</name>
    <dbReference type="NCBI Taxonomy" id="1707952"/>
    <lineage>
        <taxon>Bacteria</taxon>
        <taxon>Bacillati</taxon>
        <taxon>Chloroflexota</taxon>
        <taxon>Chloroflexia</taxon>
        <taxon>Chloroflexales</taxon>
        <taxon>Chloroflexineae</taxon>
        <taxon>Chloroflexaceae</taxon>
        <taxon>Chloroflexus</taxon>
    </lineage>
</organism>
<dbReference type="InterPro" id="IPR036876">
    <property type="entry name" value="UVR_dom_sf"/>
</dbReference>
<dbReference type="SMART" id="SM00490">
    <property type="entry name" value="HELICc"/>
    <property type="match status" value="1"/>
</dbReference>
<dbReference type="PANTHER" id="PTHR24029">
    <property type="entry name" value="UVRABC SYSTEM PROTEIN B"/>
    <property type="match status" value="1"/>
</dbReference>
<evidence type="ECO:0000256" key="1">
    <source>
        <dbReference type="ARBA" id="ARBA00004496"/>
    </source>
</evidence>
<feature type="domain" description="Helicase ATP-binding" evidence="15">
    <location>
        <begin position="24"/>
        <end position="182"/>
    </location>
</feature>
<dbReference type="NCBIfam" id="NF003673">
    <property type="entry name" value="PRK05298.1"/>
    <property type="match status" value="1"/>
</dbReference>
<dbReference type="InterPro" id="IPR006935">
    <property type="entry name" value="Helicase/UvrB_N"/>
</dbReference>
<keyword evidence="9 12" id="KW-0234">DNA repair</keyword>
<dbReference type="InterPro" id="IPR004807">
    <property type="entry name" value="UvrB"/>
</dbReference>
<dbReference type="Pfam" id="PF00271">
    <property type="entry name" value="Helicase_C"/>
    <property type="match status" value="1"/>
</dbReference>
<keyword evidence="13" id="KW-0175">Coiled coil</keyword>
<comment type="caution">
    <text evidence="17">The sequence shown here is derived from an EMBL/GenBank/DDBJ whole genome shotgun (WGS) entry which is preliminary data.</text>
</comment>
<evidence type="ECO:0000259" key="14">
    <source>
        <dbReference type="PROSITE" id="PS50151"/>
    </source>
</evidence>
<feature type="coiled-coil region" evidence="13">
    <location>
        <begin position="620"/>
        <end position="647"/>
    </location>
</feature>
<dbReference type="InterPro" id="IPR024759">
    <property type="entry name" value="UvrB_YAD/RRR_dom"/>
</dbReference>
<evidence type="ECO:0000259" key="15">
    <source>
        <dbReference type="PROSITE" id="PS51192"/>
    </source>
</evidence>
<dbReference type="AlphaFoldDB" id="A0A178MH14"/>
<dbReference type="Pfam" id="PF17757">
    <property type="entry name" value="UvrB_inter"/>
    <property type="match status" value="1"/>
</dbReference>
<keyword evidence="12" id="KW-0742">SOS response</keyword>
<dbReference type="Pfam" id="PF04851">
    <property type="entry name" value="ResIII"/>
    <property type="match status" value="1"/>
</dbReference>
<keyword evidence="3" id="KW-0963">Cytoplasm</keyword>
<reference evidence="17 18" key="1">
    <citation type="submission" date="2016-04" db="EMBL/GenBank/DDBJ databases">
        <title>Chloroflexus islandicus sp. nov., a thermophilic filamentous anoxygenic phototrophic bacterium from geyser Strokkur (Iceland).</title>
        <authorList>
            <person name="Gaisin V.A."/>
            <person name="Kalashnikov A.M."/>
            <person name="Sukhacheva M.V."/>
            <person name="Grouzdev D.S."/>
            <person name="Ivanov T.M."/>
            <person name="Kuznetsov B."/>
            <person name="Gorlenko V.M."/>
        </authorList>
    </citation>
    <scope>NUCLEOTIDE SEQUENCE [LARGE SCALE GENOMIC DNA]</scope>
    <source>
        <strain evidence="18">isl-2</strain>
    </source>
</reference>
<evidence type="ECO:0000313" key="17">
    <source>
        <dbReference type="EMBL" id="OAN47833.1"/>
    </source>
</evidence>
<evidence type="ECO:0000256" key="2">
    <source>
        <dbReference type="ARBA" id="ARBA00008533"/>
    </source>
</evidence>
<dbReference type="STRING" id="1707952.A6A03_09365"/>
<dbReference type="PROSITE" id="PS51194">
    <property type="entry name" value="HELICASE_CTER"/>
    <property type="match status" value="1"/>
</dbReference>
<keyword evidence="4" id="KW-0547">Nucleotide-binding</keyword>
<keyword evidence="18" id="KW-1185">Reference proteome</keyword>
<dbReference type="GO" id="GO:0009432">
    <property type="term" value="P:SOS response"/>
    <property type="evidence" value="ECO:0007669"/>
    <property type="project" value="UniProtKB-KW"/>
</dbReference>
<feature type="coiled-coil region" evidence="13">
    <location>
        <begin position="250"/>
        <end position="281"/>
    </location>
</feature>
<comment type="subcellular location">
    <subcellularLocation>
        <location evidence="1 12">Cytoplasm</location>
    </subcellularLocation>
</comment>
<dbReference type="NCBIfam" id="TIGR00631">
    <property type="entry name" value="uvrb"/>
    <property type="match status" value="1"/>
</dbReference>
<accession>A0A178MH14</accession>
<protein>
    <recommendedName>
        <fullName evidence="11 12">UvrABC system protein B</fullName>
    </recommendedName>
</protein>
<dbReference type="EMBL" id="LWQS01000034">
    <property type="protein sequence ID" value="OAN47833.1"/>
    <property type="molecule type" value="Genomic_DNA"/>
</dbReference>
<dbReference type="SMART" id="SM00487">
    <property type="entry name" value="DEXDc"/>
    <property type="match status" value="1"/>
</dbReference>
<dbReference type="GO" id="GO:0016887">
    <property type="term" value="F:ATP hydrolysis activity"/>
    <property type="evidence" value="ECO:0007669"/>
    <property type="project" value="InterPro"/>
</dbReference>
<dbReference type="OrthoDB" id="9806651at2"/>
<dbReference type="PROSITE" id="PS50151">
    <property type="entry name" value="UVR"/>
    <property type="match status" value="1"/>
</dbReference>
<dbReference type="PROSITE" id="PS51192">
    <property type="entry name" value="HELICASE_ATP_BIND_1"/>
    <property type="match status" value="1"/>
</dbReference>
<evidence type="ECO:0000256" key="13">
    <source>
        <dbReference type="SAM" id="Coils"/>
    </source>
</evidence>
<evidence type="ECO:0000313" key="18">
    <source>
        <dbReference type="Proteomes" id="UP000078287"/>
    </source>
</evidence>
<evidence type="ECO:0000256" key="8">
    <source>
        <dbReference type="ARBA" id="ARBA00022881"/>
    </source>
</evidence>
<dbReference type="GO" id="GO:0005737">
    <property type="term" value="C:cytoplasm"/>
    <property type="evidence" value="ECO:0007669"/>
    <property type="project" value="UniProtKB-SubCell"/>
</dbReference>
<dbReference type="SUPFAM" id="SSF52540">
    <property type="entry name" value="P-loop containing nucleoside triphosphate hydrolases"/>
    <property type="match status" value="2"/>
</dbReference>
<dbReference type="GO" id="GO:0006289">
    <property type="term" value="P:nucleotide-excision repair"/>
    <property type="evidence" value="ECO:0007669"/>
    <property type="project" value="InterPro"/>
</dbReference>
<evidence type="ECO:0000256" key="7">
    <source>
        <dbReference type="ARBA" id="ARBA00022840"/>
    </source>
</evidence>
<dbReference type="Gene3D" id="4.10.860.10">
    <property type="entry name" value="UVR domain"/>
    <property type="match status" value="1"/>
</dbReference>
<dbReference type="InterPro" id="IPR014001">
    <property type="entry name" value="Helicase_ATP-bd"/>
</dbReference>
<dbReference type="InterPro" id="IPR001943">
    <property type="entry name" value="UVR_dom"/>
</dbReference>
<evidence type="ECO:0000256" key="6">
    <source>
        <dbReference type="ARBA" id="ARBA00022769"/>
    </source>
</evidence>
<dbReference type="CDD" id="cd18790">
    <property type="entry name" value="SF2_C_UvrB"/>
    <property type="match status" value="1"/>
</dbReference>
<evidence type="ECO:0000256" key="3">
    <source>
        <dbReference type="ARBA" id="ARBA00022490"/>
    </source>
</evidence>
<sequence>MPFRIEAPYQPTGDQPQAIEKLVAGLRAGYRHQTLLGATGTGKTFVMAHIFAQTQRPTLVLAHNKTLVSQLWAEFREFLPDAAVEMFISYYDEYTPEAYVPSKDLYIEKEASINEEIDRLRHAATQALFTRRDVLIVASVSAIYGLGSPHDYGQEKILLRVGEVRNRDKLLRQLIDLQFERKDMDFQRGTFRVRGDTLDIIPANAETAIRVEFWGDEIERIVELDPLTGEVLLKHTAVEIYPAKHFVTTKEKLQQAIIAIQDELNERVRELEAAGKLLEAQRLKQRTLYDLEMLSEVGYCSGIENYSRHLDGRAAGQTPWTLLDYFPDDLLIFIDESHITIPQLRGMYNGDRQRKQTLVDYGFRLPSALDNRPLKFEEFEQHVYQVIYVSATPGPYEREKSEQIVEQIIRPTGLLDPEIEVRPTRGQIDDLLGEIRRRVERKQRVLVTTLTKRMAEDLADYLKEMGVRTMYLHADIDTIERVEILRDLRLGVYDVVVGINLLREGLDLPEVSLVAILDADKEGYLRSETSLIQIIGRAARHIEGKVIMYADTITRSMEAAIRETQRRRDIQMAHNLRHGITPQGIAKGVRDLTDRIRKMAEERGEYVTTPTTAVPVSLPRDEVLKLIKDLEKQMKQAAKDLAFEKAASLRDQIIELRQ</sequence>
<evidence type="ECO:0000256" key="10">
    <source>
        <dbReference type="ARBA" id="ARBA00026033"/>
    </source>
</evidence>
<feature type="domain" description="Helicase C-terminal" evidence="16">
    <location>
        <begin position="427"/>
        <end position="593"/>
    </location>
</feature>
<evidence type="ECO:0000256" key="5">
    <source>
        <dbReference type="ARBA" id="ARBA00022763"/>
    </source>
</evidence>
<dbReference type="CDD" id="cd17916">
    <property type="entry name" value="DEXHc_UvrB"/>
    <property type="match status" value="1"/>
</dbReference>
<dbReference type="GO" id="GO:0003677">
    <property type="term" value="F:DNA binding"/>
    <property type="evidence" value="ECO:0007669"/>
    <property type="project" value="InterPro"/>
</dbReference>
<keyword evidence="6 12" id="KW-0228">DNA excision</keyword>
<keyword evidence="8 12" id="KW-0267">Excision nuclease</keyword>